<comment type="catalytic activity">
    <reaction evidence="1 7">
        <text>Exonucleolytic cleavage in the 3'- to 5'-direction to yield nucleoside 5'-phosphates.</text>
        <dbReference type="EC" id="3.1.13.1"/>
    </reaction>
</comment>
<dbReference type="InterPro" id="IPR012340">
    <property type="entry name" value="NA-bd_OB-fold"/>
</dbReference>
<dbReference type="Pfam" id="PF00773">
    <property type="entry name" value="RNB"/>
    <property type="match status" value="1"/>
</dbReference>
<dbReference type="AlphaFoldDB" id="A0A934R6A0"/>
<dbReference type="GO" id="GO:0005829">
    <property type="term" value="C:cytosol"/>
    <property type="evidence" value="ECO:0007669"/>
    <property type="project" value="TreeGrafter"/>
</dbReference>
<proteinExistence type="inferred from homology"/>
<keyword evidence="3 7" id="KW-0540">Nuclease</keyword>
<evidence type="ECO:0000256" key="8">
    <source>
        <dbReference type="SAM" id="MobiDB-lite"/>
    </source>
</evidence>
<dbReference type="InterPro" id="IPR001900">
    <property type="entry name" value="RNase_II/R"/>
</dbReference>
<evidence type="ECO:0000313" key="11">
    <source>
        <dbReference type="Proteomes" id="UP000600139"/>
    </source>
</evidence>
<dbReference type="PANTHER" id="PTHR23355">
    <property type="entry name" value="RIBONUCLEASE"/>
    <property type="match status" value="1"/>
</dbReference>
<evidence type="ECO:0000256" key="4">
    <source>
        <dbReference type="ARBA" id="ARBA00022801"/>
    </source>
</evidence>
<evidence type="ECO:0000256" key="1">
    <source>
        <dbReference type="ARBA" id="ARBA00001849"/>
    </source>
</evidence>
<dbReference type="SUPFAM" id="SSF50249">
    <property type="entry name" value="Nucleic acid-binding proteins"/>
    <property type="match status" value="2"/>
</dbReference>
<comment type="function">
    <text evidence="7">3'-5' exoribonuclease that releases 5'-nucleoside monophosphates and is involved in maturation of structured RNAs.</text>
</comment>
<dbReference type="Proteomes" id="UP000600139">
    <property type="component" value="Unassembled WGS sequence"/>
</dbReference>
<evidence type="ECO:0000256" key="5">
    <source>
        <dbReference type="ARBA" id="ARBA00022839"/>
    </source>
</evidence>
<keyword evidence="4 7" id="KW-0378">Hydrolase</keyword>
<dbReference type="EMBL" id="JAENIK010000011">
    <property type="protein sequence ID" value="MBK1816025.1"/>
    <property type="molecule type" value="Genomic_DNA"/>
</dbReference>
<reference evidence="10" key="1">
    <citation type="submission" date="2021-01" db="EMBL/GenBank/DDBJ databases">
        <title>Modified the classification status of verrucomicrobia.</title>
        <authorList>
            <person name="Feng X."/>
        </authorList>
    </citation>
    <scope>NUCLEOTIDE SEQUENCE</scope>
    <source>
        <strain evidence="10">JCM 18052</strain>
    </source>
</reference>
<dbReference type="EC" id="3.1.13.1" evidence="7"/>
<feature type="compositionally biased region" description="Basic residues" evidence="8">
    <location>
        <begin position="744"/>
        <end position="759"/>
    </location>
</feature>
<keyword evidence="2 7" id="KW-0963">Cytoplasm</keyword>
<dbReference type="GO" id="GO:0003723">
    <property type="term" value="F:RNA binding"/>
    <property type="evidence" value="ECO:0007669"/>
    <property type="project" value="UniProtKB-UniRule"/>
</dbReference>
<dbReference type="SMART" id="SM00955">
    <property type="entry name" value="RNB"/>
    <property type="match status" value="1"/>
</dbReference>
<evidence type="ECO:0000313" key="10">
    <source>
        <dbReference type="EMBL" id="MBK1816025.1"/>
    </source>
</evidence>
<organism evidence="10 11">
    <name type="scientific">Luteolibacter yonseiensis</name>
    <dbReference type="NCBI Taxonomy" id="1144680"/>
    <lineage>
        <taxon>Bacteria</taxon>
        <taxon>Pseudomonadati</taxon>
        <taxon>Verrucomicrobiota</taxon>
        <taxon>Verrucomicrobiia</taxon>
        <taxon>Verrucomicrobiales</taxon>
        <taxon>Verrucomicrobiaceae</taxon>
        <taxon>Luteolibacter</taxon>
    </lineage>
</organism>
<keyword evidence="5 7" id="KW-0269">Exonuclease</keyword>
<dbReference type="InterPro" id="IPR011805">
    <property type="entry name" value="RNase_R"/>
</dbReference>
<keyword evidence="6 7" id="KW-0694">RNA-binding</keyword>
<dbReference type="PROSITE" id="PS50126">
    <property type="entry name" value="S1"/>
    <property type="match status" value="1"/>
</dbReference>
<dbReference type="NCBIfam" id="TIGR02063">
    <property type="entry name" value="RNase_R"/>
    <property type="match status" value="1"/>
</dbReference>
<evidence type="ECO:0000256" key="6">
    <source>
        <dbReference type="ARBA" id="ARBA00022884"/>
    </source>
</evidence>
<evidence type="ECO:0000256" key="7">
    <source>
        <dbReference type="HAMAP-Rule" id="MF_01895"/>
    </source>
</evidence>
<dbReference type="Gene3D" id="2.40.50.140">
    <property type="entry name" value="Nucleic acid-binding proteins"/>
    <property type="match status" value="1"/>
</dbReference>
<comment type="subcellular location">
    <subcellularLocation>
        <location evidence="7">Cytoplasm</location>
    </subcellularLocation>
</comment>
<dbReference type="NCBIfam" id="TIGR00358">
    <property type="entry name" value="3_prime_RNase"/>
    <property type="match status" value="1"/>
</dbReference>
<dbReference type="HAMAP" id="MF_01895">
    <property type="entry name" value="RNase_R"/>
    <property type="match status" value="1"/>
</dbReference>
<accession>A0A934R6A0</accession>
<keyword evidence="11" id="KW-1185">Reference proteome</keyword>
<sequence length="795" mass="88662">MPGKNLRDSILDAFRSANGNPLSKSQLSRGLKLPGTRIAELRSTLDTLVKEGQLKEGKKNTYLLPSAPKDQLTGTLKFHPKGHAYFFPDLTDEQNLASGIDFTLHSRIFIDRRHTATSLDGDRVGVSIIKAVPRPFRTRSEFSSDEADEMKGRVVEIIERRSGKLVGTYRKKGGFGWIDCDDKAIEGRVDVIGDTTAMPGQLVVVVLEEWIDRNNDPRGRIVEVLGWPGDPGVDIISVIHRHGLRTSFPDAVLAEARAVPEAPEPEEIARRKDWRDKLVITIDPADAKDHDDAIWLKKHAKGWTLAVHIADVSHYIKPGSPMDQEAIERGNSTYLVDRVLPMLPTELSNGICSLKPDVDRLTKCALLEISHGGEITRAKFIDAVIHSRAKLSYEQAQAILDGKPAPEGSDPQLAGLVKEGWNLASAMRKRRFENGALDLEMPEIKVRLDDQGRASTAEPVVHTESHQLVEECMLAANEAVAKILKVRMKPAIYRIHDDPDPSRLKDFTETAKQHGYRPGDLTNRDHIQKLLDESKGSPEEHVIKLGLLKSLKRAAYSAEPVGHYGLAKQDYCHFTSPIRRYADLIVHRALQPLLENAPKPHDRTPSFAELQEISRHISDTERKSSDAESETKQIKLMEYLDRVSKSDDPPLFDGLITDVRPMGLMVEIPDMGVRGVVKREDLPPGRWFFEAHRKAWVSTDGKVVQLGMRIPLRVTNIDFDKRFVDFAVAGRPTSEGTHVSIKTPAKKIAKKQGKPHTKPAGKAGPAVKRAEGRYANPGKPGKTDKSKKTKRPRRK</sequence>
<gene>
    <name evidence="7 10" type="primary">rnr</name>
    <name evidence="10" type="ORF">JIN84_10405</name>
</gene>
<comment type="caution">
    <text evidence="10">The sequence shown here is derived from an EMBL/GenBank/DDBJ whole genome shotgun (WGS) entry which is preliminary data.</text>
</comment>
<evidence type="ECO:0000259" key="9">
    <source>
        <dbReference type="PROSITE" id="PS50126"/>
    </source>
</evidence>
<feature type="region of interest" description="Disordered" evidence="8">
    <location>
        <begin position="734"/>
        <end position="795"/>
    </location>
</feature>
<dbReference type="InterPro" id="IPR004476">
    <property type="entry name" value="RNase_II/RNase_R"/>
</dbReference>
<dbReference type="PANTHER" id="PTHR23355:SF9">
    <property type="entry name" value="DIS3-LIKE EXONUCLEASE 2"/>
    <property type="match status" value="1"/>
</dbReference>
<protein>
    <recommendedName>
        <fullName evidence="7">Ribonuclease R</fullName>
        <shortName evidence="7">RNase R</shortName>
        <ecNumber evidence="7">3.1.13.1</ecNumber>
    </recommendedName>
</protein>
<evidence type="ECO:0000256" key="3">
    <source>
        <dbReference type="ARBA" id="ARBA00022722"/>
    </source>
</evidence>
<dbReference type="InterPro" id="IPR003029">
    <property type="entry name" value="S1_domain"/>
</dbReference>
<feature type="domain" description="S1 motif" evidence="9">
    <location>
        <begin position="649"/>
        <end position="729"/>
    </location>
</feature>
<dbReference type="GO" id="GO:0006402">
    <property type="term" value="P:mRNA catabolic process"/>
    <property type="evidence" value="ECO:0007669"/>
    <property type="project" value="TreeGrafter"/>
</dbReference>
<name>A0A934R6A0_9BACT</name>
<dbReference type="RefSeq" id="WP_200350983.1">
    <property type="nucleotide sequence ID" value="NZ_BAABHZ010000006.1"/>
</dbReference>
<dbReference type="Pfam" id="PF17876">
    <property type="entry name" value="CSD2"/>
    <property type="match status" value="1"/>
</dbReference>
<dbReference type="InterPro" id="IPR040476">
    <property type="entry name" value="CSD2"/>
</dbReference>
<evidence type="ECO:0000256" key="2">
    <source>
        <dbReference type="ARBA" id="ARBA00022490"/>
    </source>
</evidence>
<comment type="similarity">
    <text evidence="7">Belongs to the RNR ribonuclease family. RNase R subfamily.</text>
</comment>
<dbReference type="InterPro" id="IPR050180">
    <property type="entry name" value="RNR_Ribonuclease"/>
</dbReference>
<dbReference type="GO" id="GO:0008859">
    <property type="term" value="F:exoribonuclease II activity"/>
    <property type="evidence" value="ECO:0007669"/>
    <property type="project" value="UniProtKB-UniRule"/>
</dbReference>